<dbReference type="Proteomes" id="UP001324427">
    <property type="component" value="Unassembled WGS sequence"/>
</dbReference>
<feature type="domain" description="NmrA-like" evidence="3">
    <location>
        <begin position="2"/>
        <end position="264"/>
    </location>
</feature>
<dbReference type="Gene3D" id="3.90.25.10">
    <property type="entry name" value="UDP-galactose 4-epimerase, domain 1"/>
    <property type="match status" value="1"/>
</dbReference>
<keyword evidence="2" id="KW-0521">NADP</keyword>
<dbReference type="Pfam" id="PF05368">
    <property type="entry name" value="NmrA"/>
    <property type="match status" value="1"/>
</dbReference>
<dbReference type="EMBL" id="JAVFHQ010000053">
    <property type="protein sequence ID" value="KAK4541391.1"/>
    <property type="molecule type" value="Genomic_DNA"/>
</dbReference>
<keyword evidence="5" id="KW-1185">Reference proteome</keyword>
<evidence type="ECO:0000313" key="5">
    <source>
        <dbReference type="Proteomes" id="UP001324427"/>
    </source>
</evidence>
<dbReference type="InterPro" id="IPR008030">
    <property type="entry name" value="NmrA-like"/>
</dbReference>
<evidence type="ECO:0000259" key="3">
    <source>
        <dbReference type="Pfam" id="PF05368"/>
    </source>
</evidence>
<dbReference type="SUPFAM" id="SSF51735">
    <property type="entry name" value="NAD(P)-binding Rossmann-fold domains"/>
    <property type="match status" value="1"/>
</dbReference>
<dbReference type="GO" id="GO:0005634">
    <property type="term" value="C:nucleus"/>
    <property type="evidence" value="ECO:0007669"/>
    <property type="project" value="TreeGrafter"/>
</dbReference>
<accession>A0AAV9J8X2</accession>
<dbReference type="Gene3D" id="3.40.50.720">
    <property type="entry name" value="NAD(P)-binding Rossmann-like Domain"/>
    <property type="match status" value="1"/>
</dbReference>
<proteinExistence type="inferred from homology"/>
<comment type="caution">
    <text evidence="4">The sequence shown here is derived from an EMBL/GenBank/DDBJ whole genome shotgun (WGS) entry which is preliminary data.</text>
</comment>
<dbReference type="InterPro" id="IPR036291">
    <property type="entry name" value="NAD(P)-bd_dom_sf"/>
</dbReference>
<dbReference type="AlphaFoldDB" id="A0AAV9J8X2"/>
<organism evidence="4 5">
    <name type="scientific">Oleoguttula mirabilis</name>
    <dbReference type="NCBI Taxonomy" id="1507867"/>
    <lineage>
        <taxon>Eukaryota</taxon>
        <taxon>Fungi</taxon>
        <taxon>Dikarya</taxon>
        <taxon>Ascomycota</taxon>
        <taxon>Pezizomycotina</taxon>
        <taxon>Dothideomycetes</taxon>
        <taxon>Dothideomycetidae</taxon>
        <taxon>Mycosphaerellales</taxon>
        <taxon>Teratosphaeriaceae</taxon>
        <taxon>Oleoguttula</taxon>
    </lineage>
</organism>
<comment type="similarity">
    <text evidence="1">Belongs to the NmrA-type oxidoreductase family.</text>
</comment>
<dbReference type="InterPro" id="IPR051164">
    <property type="entry name" value="NmrA-like_oxidored"/>
</dbReference>
<reference evidence="4 5" key="1">
    <citation type="submission" date="2021-11" db="EMBL/GenBank/DDBJ databases">
        <title>Black yeast isolated from Biological Soil Crust.</title>
        <authorList>
            <person name="Kurbessoian T."/>
        </authorList>
    </citation>
    <scope>NUCLEOTIDE SEQUENCE [LARGE SCALE GENOMIC DNA]</scope>
    <source>
        <strain evidence="4 5">CCFEE 5522</strain>
    </source>
</reference>
<evidence type="ECO:0000256" key="2">
    <source>
        <dbReference type="ARBA" id="ARBA00022857"/>
    </source>
</evidence>
<dbReference type="PANTHER" id="PTHR42748:SF28">
    <property type="entry name" value="NMRA-LIKE DOMAIN-CONTAINING PROTEIN"/>
    <property type="match status" value="1"/>
</dbReference>
<name>A0AAV9J8X2_9PEZI</name>
<dbReference type="PANTHER" id="PTHR42748">
    <property type="entry name" value="NITROGEN METABOLITE REPRESSION PROTEIN NMRA FAMILY MEMBER"/>
    <property type="match status" value="1"/>
</dbReference>
<evidence type="ECO:0000256" key="1">
    <source>
        <dbReference type="ARBA" id="ARBA00006328"/>
    </source>
</evidence>
<evidence type="ECO:0000313" key="4">
    <source>
        <dbReference type="EMBL" id="KAK4541391.1"/>
    </source>
</evidence>
<sequence>MSRLIVVCGATGQVGGSVARRMLKEGWKVRAVSRNQTSAAATTLRDAGAEVVSASYDDVGSLEAAVKDAHAIFAVTNGTFDNLLEVGPEAASEREYQEILNIATAASQNTSLEHLVLHTLPSGAKMAGKEFYVPHMDTKDKAADKIKETMPDLAKKTTFLWIGLFVSNFWSFPMMKPVELPNGWGSHAYIQPCKPDTHMYVSGNVDHNIGSFVNAILRNPDVSLPAKYAFVYTDAIPFKDMLAAWSEVTGKRATFVQCSLAEYELLWGGYGKELALQFAALEAQPDWTVAHKPDVITAKELGIPDSDLIGLKAALALDKEML</sequence>
<gene>
    <name evidence="4" type="ORF">LTR36_007992</name>
</gene>
<protein>
    <recommendedName>
        <fullName evidence="3">NmrA-like domain-containing protein</fullName>
    </recommendedName>
</protein>